<dbReference type="GO" id="GO:0016887">
    <property type="term" value="F:ATP hydrolysis activity"/>
    <property type="evidence" value="ECO:0007669"/>
    <property type="project" value="InterPro"/>
</dbReference>
<dbReference type="Gene3D" id="3.40.50.300">
    <property type="entry name" value="P-loop containing nucleotide triphosphate hydrolases"/>
    <property type="match status" value="1"/>
</dbReference>
<evidence type="ECO:0000313" key="5">
    <source>
        <dbReference type="EMBL" id="MCC2190632.1"/>
    </source>
</evidence>
<dbReference type="InterPro" id="IPR003439">
    <property type="entry name" value="ABC_transporter-like_ATP-bd"/>
</dbReference>
<dbReference type="SMART" id="SM00382">
    <property type="entry name" value="AAA"/>
    <property type="match status" value="1"/>
</dbReference>
<evidence type="ECO:0000256" key="1">
    <source>
        <dbReference type="ARBA" id="ARBA00022448"/>
    </source>
</evidence>
<keyword evidence="6" id="KW-1185">Reference proteome</keyword>
<name>A0AAE3J742_9FIRM</name>
<evidence type="ECO:0000259" key="4">
    <source>
        <dbReference type="PROSITE" id="PS50893"/>
    </source>
</evidence>
<dbReference type="SUPFAM" id="SSF52540">
    <property type="entry name" value="P-loop containing nucleoside triphosphate hydrolases"/>
    <property type="match status" value="1"/>
</dbReference>
<protein>
    <submittedName>
        <fullName evidence="5">ATP-binding cassette domain-containing protein</fullName>
    </submittedName>
</protein>
<dbReference type="PROSITE" id="PS50893">
    <property type="entry name" value="ABC_TRANSPORTER_2"/>
    <property type="match status" value="1"/>
</dbReference>
<dbReference type="Proteomes" id="UP001197875">
    <property type="component" value="Unassembled WGS sequence"/>
</dbReference>
<organism evidence="5 6">
    <name type="scientific">Fusicatenibacter faecihominis</name>
    <dbReference type="NCBI Taxonomy" id="2881276"/>
    <lineage>
        <taxon>Bacteria</taxon>
        <taxon>Bacillati</taxon>
        <taxon>Bacillota</taxon>
        <taxon>Clostridia</taxon>
        <taxon>Lachnospirales</taxon>
        <taxon>Lachnospiraceae</taxon>
        <taxon>Fusicatenibacter</taxon>
    </lineage>
</organism>
<gene>
    <name evidence="5" type="ORF">LKD71_12640</name>
</gene>
<evidence type="ECO:0000313" key="6">
    <source>
        <dbReference type="Proteomes" id="UP001197875"/>
    </source>
</evidence>
<dbReference type="EMBL" id="JAJEPR010000023">
    <property type="protein sequence ID" value="MCC2190632.1"/>
    <property type="molecule type" value="Genomic_DNA"/>
</dbReference>
<dbReference type="Pfam" id="PF00005">
    <property type="entry name" value="ABC_tran"/>
    <property type="match status" value="1"/>
</dbReference>
<dbReference type="GO" id="GO:0005524">
    <property type="term" value="F:ATP binding"/>
    <property type="evidence" value="ECO:0007669"/>
    <property type="project" value="UniProtKB-KW"/>
</dbReference>
<sequence>MSLQVDIKKNWKDFSLDVRFDLDKGPLGILGASGCGKSMTLKCIAGIWRPDAGKIVLNGRTLFDSEKKIDLKPQKRRVGYLFQDFALFPNMTVEENVGAGITLPKKEKEEQIHKMIEKFHLMGQEKKYPFQLSGGQKQRTALARIMAYRPDVILLDEPFSALDAYLKEQLLLELLELLKDYSGDVILVTHSRDEAYKICPELMIVREGRQMEKGSTRALFQNPEYLETARMTGCKNLLKARKCGPNEMELTELGIRLVSEQPVLDDVRYAGIRAHYFYVPADPAKEVNLLHPLDFQETEAPFEINVIFHTKAGAPGIWWKLEKETWNSLGRKMPPALALAPKDVLPLR</sequence>
<dbReference type="RefSeq" id="WP_227615682.1">
    <property type="nucleotide sequence ID" value="NZ_JAJEPR010000023.1"/>
</dbReference>
<dbReference type="PANTHER" id="PTHR42781:SF4">
    <property type="entry name" value="SPERMIDINE_PUTRESCINE IMPORT ATP-BINDING PROTEIN POTA"/>
    <property type="match status" value="1"/>
</dbReference>
<keyword evidence="3 5" id="KW-0067">ATP-binding</keyword>
<comment type="caution">
    <text evidence="5">The sequence shown here is derived from an EMBL/GenBank/DDBJ whole genome shotgun (WGS) entry which is preliminary data.</text>
</comment>
<reference evidence="5 6" key="1">
    <citation type="submission" date="2021-10" db="EMBL/GenBank/DDBJ databases">
        <title>Anaerobic single-cell dispensing facilitates the cultivation of human gut bacteria.</title>
        <authorList>
            <person name="Afrizal A."/>
        </authorList>
    </citation>
    <scope>NUCLEOTIDE SEQUENCE [LARGE SCALE GENOMIC DNA]</scope>
    <source>
        <strain evidence="5 6">CLA-AA-H277</strain>
    </source>
</reference>
<keyword evidence="1" id="KW-0813">Transport</keyword>
<accession>A0AAE3J742</accession>
<keyword evidence="2" id="KW-0547">Nucleotide-binding</keyword>
<dbReference type="AlphaFoldDB" id="A0AAE3J742"/>
<evidence type="ECO:0000256" key="3">
    <source>
        <dbReference type="ARBA" id="ARBA00022840"/>
    </source>
</evidence>
<dbReference type="InterPro" id="IPR003593">
    <property type="entry name" value="AAA+_ATPase"/>
</dbReference>
<dbReference type="InterPro" id="IPR050093">
    <property type="entry name" value="ABC_SmlMolc_Importer"/>
</dbReference>
<dbReference type="PANTHER" id="PTHR42781">
    <property type="entry name" value="SPERMIDINE/PUTRESCINE IMPORT ATP-BINDING PROTEIN POTA"/>
    <property type="match status" value="1"/>
</dbReference>
<feature type="domain" description="ABC transporter" evidence="4">
    <location>
        <begin position="2"/>
        <end position="232"/>
    </location>
</feature>
<proteinExistence type="predicted"/>
<dbReference type="InterPro" id="IPR027417">
    <property type="entry name" value="P-loop_NTPase"/>
</dbReference>
<evidence type="ECO:0000256" key="2">
    <source>
        <dbReference type="ARBA" id="ARBA00022741"/>
    </source>
</evidence>